<dbReference type="GeneTree" id="ENSGT00440000033468"/>
<dbReference type="Gene3D" id="1.10.8.10">
    <property type="entry name" value="DNA helicase RuvA subunit, C-terminal domain"/>
    <property type="match status" value="1"/>
</dbReference>
<dbReference type="Proteomes" id="UP000265080">
    <property type="component" value="Chromosome 8"/>
</dbReference>
<dbReference type="InterPro" id="IPR016641">
    <property type="entry name" value="EGD2/NACA0like"/>
</dbReference>
<dbReference type="Pfam" id="PF19026">
    <property type="entry name" value="UBA_HYPK"/>
    <property type="match status" value="1"/>
</dbReference>
<evidence type="ECO:0000259" key="2">
    <source>
        <dbReference type="Pfam" id="PF19026"/>
    </source>
</evidence>
<keyword evidence="4" id="KW-1185">Reference proteome</keyword>
<sequence>MISLPPITPVALPSSAAGVLNSSAPLEKAVSTVSKAVSLENPLETSVPAPEMGCAEESSTEASCDQPNGVAATEDMIKQAEQSGLKATPVSQQGPTADPAESSADLPAPEESKPSVEAPIPSSELCIYEEAATADEKQSQSFVAAEEPTSDEVKPTSIEAKPSGEEPDAAGEKNVDNLKPYTPEDTSANNEDGPKASEERQINLCLDDNNVTMATQNEHLDKKEPPILLSTAIQSKGWDKCEAPPISTRHLSGSGTDSDSDDSVPELEEQDSAQTQTQQAQIEDLSQQAQLAAAEKFKVQGEAVSNIQENTQTPTVQEESEEEEVDETGVEVKDIELVMSQANVSRAKAVRALKNNNNDIVNAIMELTM</sequence>
<organism evidence="3 4">
    <name type="scientific">Amphiprion percula</name>
    <name type="common">Orange clownfish</name>
    <name type="synonym">Lutjanus percula</name>
    <dbReference type="NCBI Taxonomy" id="161767"/>
    <lineage>
        <taxon>Eukaryota</taxon>
        <taxon>Metazoa</taxon>
        <taxon>Chordata</taxon>
        <taxon>Craniata</taxon>
        <taxon>Vertebrata</taxon>
        <taxon>Euteleostomi</taxon>
        <taxon>Actinopterygii</taxon>
        <taxon>Neopterygii</taxon>
        <taxon>Teleostei</taxon>
        <taxon>Neoteleostei</taxon>
        <taxon>Acanthomorphata</taxon>
        <taxon>Ovalentaria</taxon>
        <taxon>Pomacentridae</taxon>
        <taxon>Amphiprion</taxon>
    </lineage>
</organism>
<feature type="domain" description="Nascent polypeptide-associated complex subunit alpha-like UBA" evidence="2">
    <location>
        <begin position="330"/>
        <end position="368"/>
    </location>
</feature>
<dbReference type="AlphaFoldDB" id="A0A3P8T0L3"/>
<evidence type="ECO:0000313" key="3">
    <source>
        <dbReference type="Ensembl" id="ENSAPEP00000018161.1"/>
    </source>
</evidence>
<feature type="region of interest" description="Disordered" evidence="1">
    <location>
        <begin position="238"/>
        <end position="288"/>
    </location>
</feature>
<dbReference type="FunFam" id="1.10.8.10:FF:000006">
    <property type="entry name" value="Putative nascent polypeptide-associated complex subunit alpha"/>
    <property type="match status" value="1"/>
</dbReference>
<feature type="region of interest" description="Disordered" evidence="1">
    <location>
        <begin position="41"/>
        <end position="210"/>
    </location>
</feature>
<feature type="compositionally biased region" description="Acidic residues" evidence="1">
    <location>
        <begin position="318"/>
        <end position="329"/>
    </location>
</feature>
<reference evidence="3 4" key="1">
    <citation type="submission" date="2018-03" db="EMBL/GenBank/DDBJ databases">
        <title>Finding Nemo's genes: A chromosome-scale reference assembly of the genome of the orange clownfish Amphiprion percula.</title>
        <authorList>
            <person name="Lehmann R."/>
        </authorList>
    </citation>
    <scope>NUCLEOTIDE SEQUENCE</scope>
</reference>
<accession>A0A3P8T0L3</accession>
<dbReference type="Ensembl" id="ENSAPET00000018665.1">
    <property type="protein sequence ID" value="ENSAPEP00000018161.1"/>
    <property type="gene ID" value="ENSAPEG00000012967.1"/>
</dbReference>
<reference evidence="3" key="2">
    <citation type="submission" date="2025-08" db="UniProtKB">
        <authorList>
            <consortium name="Ensembl"/>
        </authorList>
    </citation>
    <scope>IDENTIFICATION</scope>
</reference>
<dbReference type="InterPro" id="IPR044034">
    <property type="entry name" value="NAC-like_UBA"/>
</dbReference>
<dbReference type="CDD" id="cd14415">
    <property type="entry name" value="UBA_NACA_NACP1"/>
    <property type="match status" value="1"/>
</dbReference>
<evidence type="ECO:0000313" key="4">
    <source>
        <dbReference type="Proteomes" id="UP000265080"/>
    </source>
</evidence>
<dbReference type="GO" id="GO:0005854">
    <property type="term" value="C:nascent polypeptide-associated complex"/>
    <property type="evidence" value="ECO:0007669"/>
    <property type="project" value="InterPro"/>
</dbReference>
<proteinExistence type="predicted"/>
<evidence type="ECO:0000256" key="1">
    <source>
        <dbReference type="SAM" id="MobiDB-lite"/>
    </source>
</evidence>
<name>A0A3P8T0L3_AMPPE</name>
<dbReference type="PANTHER" id="PTHR21713">
    <property type="entry name" value="NASCENT POLYPEPTIDE ASSOCIATED COMPLEX ALPHA SUBUNIT-RELATED"/>
    <property type="match status" value="1"/>
</dbReference>
<reference evidence="3" key="3">
    <citation type="submission" date="2025-09" db="UniProtKB">
        <authorList>
            <consortium name="Ensembl"/>
        </authorList>
    </citation>
    <scope>IDENTIFICATION</scope>
</reference>
<feature type="compositionally biased region" description="Acidic residues" evidence="1">
    <location>
        <begin position="258"/>
        <end position="271"/>
    </location>
</feature>
<feature type="region of interest" description="Disordered" evidence="1">
    <location>
        <begin position="303"/>
        <end position="330"/>
    </location>
</feature>
<protein>
    <submittedName>
        <fullName evidence="3">Nascent polypeptide associated complex subunit alpha</fullName>
    </submittedName>
</protein>
<feature type="compositionally biased region" description="Basic and acidic residues" evidence="1">
    <location>
        <begin position="192"/>
        <end position="201"/>
    </location>
</feature>